<evidence type="ECO:0000256" key="3">
    <source>
        <dbReference type="ARBA" id="ARBA00018569"/>
    </source>
</evidence>
<evidence type="ECO:0000256" key="5">
    <source>
        <dbReference type="ARBA" id="ARBA00033067"/>
    </source>
</evidence>
<dbReference type="SUPFAM" id="SSF51735">
    <property type="entry name" value="NAD(P)-binding Rossmann-fold domains"/>
    <property type="match status" value="1"/>
</dbReference>
<dbReference type="PATRIC" id="fig|1286106.3.peg.19"/>
<dbReference type="Proteomes" id="UP000012019">
    <property type="component" value="Unassembled WGS sequence"/>
</dbReference>
<feature type="domain" description="NAD-dependent epimerase/dehydratase" evidence="6">
    <location>
        <begin position="1"/>
        <end position="228"/>
    </location>
</feature>
<evidence type="ECO:0000313" key="7">
    <source>
        <dbReference type="EMBL" id="EMR14353.1"/>
    </source>
</evidence>
<dbReference type="EMBL" id="APHR01000001">
    <property type="protein sequence ID" value="EMR14353.1"/>
    <property type="molecule type" value="Genomic_DNA"/>
</dbReference>
<evidence type="ECO:0000256" key="4">
    <source>
        <dbReference type="ARBA" id="ARBA00031367"/>
    </source>
</evidence>
<sequence>MGGAGFIGSVLIRRLLQDGHRVSVFDRDARVLINQMPELASATQADFSDVMSLAEAMTGVDLIFHLISTSVPSTSNKNPVHDVESNLVNTVKLLELMRATDVKRIIYLSSGGTVYGNPVSLPINECHSTNPTCSYGIVKLAIEKYLQMYAELYQLDVTILRPSNPYGPGQTRKGVQGFIGTCVDKINSGQAITIWGDGSVVRDYVYIDDVVSACVKAMYTSQRGPFNISSGVGYSLNQLVEMMEKFLDKKIEVIYQEKRNFDVPEVVLDNQLARATLGWTPKTTIENGLKLTLSNQA</sequence>
<evidence type="ECO:0000313" key="8">
    <source>
        <dbReference type="Proteomes" id="UP000012019"/>
    </source>
</evidence>
<organism evidence="7 8">
    <name type="scientific">Methylophaga lonarensis MPL</name>
    <dbReference type="NCBI Taxonomy" id="1286106"/>
    <lineage>
        <taxon>Bacteria</taxon>
        <taxon>Pseudomonadati</taxon>
        <taxon>Pseudomonadota</taxon>
        <taxon>Gammaproteobacteria</taxon>
        <taxon>Thiotrichales</taxon>
        <taxon>Piscirickettsiaceae</taxon>
        <taxon>Methylophaga</taxon>
    </lineage>
</organism>
<evidence type="ECO:0000256" key="2">
    <source>
        <dbReference type="ARBA" id="ARBA00007637"/>
    </source>
</evidence>
<dbReference type="Gene3D" id="3.40.50.720">
    <property type="entry name" value="NAD(P)-binding Rossmann-like Domain"/>
    <property type="match status" value="1"/>
</dbReference>
<reference evidence="7 8" key="1">
    <citation type="journal article" date="2013" name="Genome Announc.">
        <title>Draft Genome Sequence of Methylophaga lonarensis MPLT, a Haloalkaliphilic (Non-Methane-Utilizing) Methylotroph.</title>
        <authorList>
            <person name="Shetty S.A."/>
            <person name="Marathe N.P."/>
            <person name="Munot H."/>
            <person name="Antony C.P."/>
            <person name="Dhotre D.P."/>
            <person name="Murrell J.C."/>
            <person name="Shouche Y.S."/>
        </authorList>
    </citation>
    <scope>NUCLEOTIDE SEQUENCE [LARGE SCALE GENOMIC DNA]</scope>
    <source>
        <strain evidence="7 8">MPL</strain>
    </source>
</reference>
<dbReference type="Gene3D" id="3.90.25.10">
    <property type="entry name" value="UDP-galactose 4-epimerase, domain 1"/>
    <property type="match status" value="1"/>
</dbReference>
<dbReference type="STRING" id="1286106.MPL1_00095"/>
<dbReference type="InterPro" id="IPR001509">
    <property type="entry name" value="Epimerase_deHydtase"/>
</dbReference>
<dbReference type="AlphaFoldDB" id="M7NZT9"/>
<dbReference type="PANTHER" id="PTHR43725:SF53">
    <property type="entry name" value="UDP-ARABINOSE 4-EPIMERASE 1"/>
    <property type="match status" value="1"/>
</dbReference>
<keyword evidence="8" id="KW-1185">Reference proteome</keyword>
<dbReference type="eggNOG" id="COG0451">
    <property type="taxonomic scope" value="Bacteria"/>
</dbReference>
<dbReference type="InterPro" id="IPR036291">
    <property type="entry name" value="NAD(P)-bd_dom_sf"/>
</dbReference>
<gene>
    <name evidence="7" type="ORF">MPL1_00095</name>
</gene>
<dbReference type="PANTHER" id="PTHR43725">
    <property type="entry name" value="UDP-GLUCOSE 4-EPIMERASE"/>
    <property type="match status" value="1"/>
</dbReference>
<name>M7NZT9_9GAMM</name>
<comment type="caution">
    <text evidence="7">The sequence shown here is derived from an EMBL/GenBank/DDBJ whole genome shotgun (WGS) entry which is preliminary data.</text>
</comment>
<comment type="similarity">
    <text evidence="2">Belongs to the NAD(P)-dependent epimerase/dehydratase family.</text>
</comment>
<evidence type="ECO:0000259" key="6">
    <source>
        <dbReference type="Pfam" id="PF01370"/>
    </source>
</evidence>
<protein>
    <recommendedName>
        <fullName evidence="3">UDP-glucose 4-epimerase</fullName>
    </recommendedName>
    <alternativeName>
        <fullName evidence="5">Galactowaldenase</fullName>
    </alternativeName>
    <alternativeName>
        <fullName evidence="4">UDP-galactose 4-epimerase</fullName>
    </alternativeName>
</protein>
<accession>M7NZT9</accession>
<dbReference type="Pfam" id="PF01370">
    <property type="entry name" value="Epimerase"/>
    <property type="match status" value="1"/>
</dbReference>
<proteinExistence type="inferred from homology"/>
<evidence type="ECO:0000256" key="1">
    <source>
        <dbReference type="ARBA" id="ARBA00004947"/>
    </source>
</evidence>
<comment type="pathway">
    <text evidence="1">Carbohydrate metabolism; galactose metabolism.</text>
</comment>